<dbReference type="AlphaFoldDB" id="B3RTL6"/>
<accession>B3RTL6</accession>
<sequence length="133" mass="15398">MASVTPTPTNLKIKRDLELNDVMEVLTRYKSYDGSEIICCICDKVYKSRVCFTKHIWEHSVYWDTFDGVKNHERVLSIQAAIILCQQVTNSSGLVVAWPCDKKQREDLSPKSDHDARKLLPRKRKRELIDCSV</sequence>
<dbReference type="GeneID" id="6752901"/>
<dbReference type="InterPro" id="IPR013087">
    <property type="entry name" value="Znf_C2H2_type"/>
</dbReference>
<dbReference type="Proteomes" id="UP000009022">
    <property type="component" value="Unassembled WGS sequence"/>
</dbReference>
<dbReference type="PhylomeDB" id="B3RTL6"/>
<organism evidence="2 3">
    <name type="scientific">Trichoplax adhaerens</name>
    <name type="common">Trichoplax reptans</name>
    <dbReference type="NCBI Taxonomy" id="10228"/>
    <lineage>
        <taxon>Eukaryota</taxon>
        <taxon>Metazoa</taxon>
        <taxon>Placozoa</taxon>
        <taxon>Uniplacotomia</taxon>
        <taxon>Trichoplacea</taxon>
        <taxon>Trichoplacidae</taxon>
        <taxon>Trichoplax</taxon>
    </lineage>
</organism>
<dbReference type="HOGENOM" id="CLU_1909338_0_0_1"/>
<evidence type="ECO:0000313" key="3">
    <source>
        <dbReference type="Proteomes" id="UP000009022"/>
    </source>
</evidence>
<dbReference type="OrthoDB" id="6480314at2759"/>
<dbReference type="PROSITE" id="PS00028">
    <property type="entry name" value="ZINC_FINGER_C2H2_1"/>
    <property type="match status" value="1"/>
</dbReference>
<proteinExistence type="predicted"/>
<dbReference type="EMBL" id="DS985244">
    <property type="protein sequence ID" value="EDV26150.1"/>
    <property type="molecule type" value="Genomic_DNA"/>
</dbReference>
<protein>
    <recommendedName>
        <fullName evidence="1">C2H2-type domain-containing protein</fullName>
    </recommendedName>
</protein>
<dbReference type="eggNOG" id="ENOG502S8EE">
    <property type="taxonomic scope" value="Eukaryota"/>
</dbReference>
<dbReference type="CTD" id="6752901"/>
<reference evidence="2 3" key="1">
    <citation type="journal article" date="2008" name="Nature">
        <title>The Trichoplax genome and the nature of placozoans.</title>
        <authorList>
            <person name="Srivastava M."/>
            <person name="Begovic E."/>
            <person name="Chapman J."/>
            <person name="Putnam N.H."/>
            <person name="Hellsten U."/>
            <person name="Kawashima T."/>
            <person name="Kuo A."/>
            <person name="Mitros T."/>
            <person name="Salamov A."/>
            <person name="Carpenter M.L."/>
            <person name="Signorovitch A.Y."/>
            <person name="Moreno M.A."/>
            <person name="Kamm K."/>
            <person name="Grimwood J."/>
            <person name="Schmutz J."/>
            <person name="Shapiro H."/>
            <person name="Grigoriev I.V."/>
            <person name="Buss L.W."/>
            <person name="Schierwater B."/>
            <person name="Dellaporta S.L."/>
            <person name="Rokhsar D.S."/>
        </authorList>
    </citation>
    <scope>NUCLEOTIDE SEQUENCE [LARGE SCALE GENOMIC DNA]</scope>
    <source>
        <strain evidence="2 3">Grell-BS-1999</strain>
    </source>
</reference>
<keyword evidence="3" id="KW-1185">Reference proteome</keyword>
<evidence type="ECO:0000313" key="2">
    <source>
        <dbReference type="EMBL" id="EDV26150.1"/>
    </source>
</evidence>
<gene>
    <name evidence="2" type="ORF">TRIADDRAFT_55969</name>
</gene>
<feature type="domain" description="C2H2-type" evidence="1">
    <location>
        <begin position="39"/>
        <end position="59"/>
    </location>
</feature>
<dbReference type="InParanoid" id="B3RTL6"/>
<dbReference type="RefSeq" id="XP_002112183.1">
    <property type="nucleotide sequence ID" value="XM_002112147.1"/>
</dbReference>
<name>B3RTL6_TRIAD</name>
<evidence type="ECO:0000259" key="1">
    <source>
        <dbReference type="PROSITE" id="PS00028"/>
    </source>
</evidence>
<dbReference type="KEGG" id="tad:TRIADDRAFT_55969"/>